<dbReference type="RefSeq" id="WP_167681672.1">
    <property type="nucleotide sequence ID" value="NZ_JAATWB010000005.1"/>
</dbReference>
<dbReference type="CDD" id="cd01949">
    <property type="entry name" value="GGDEF"/>
    <property type="match status" value="1"/>
</dbReference>
<evidence type="ECO:0000256" key="3">
    <source>
        <dbReference type="SAM" id="Coils"/>
    </source>
</evidence>
<dbReference type="Pfam" id="PF09084">
    <property type="entry name" value="NMT1"/>
    <property type="match status" value="1"/>
</dbReference>
<dbReference type="SUPFAM" id="SSF55073">
    <property type="entry name" value="Nucleotide cyclase"/>
    <property type="match status" value="1"/>
</dbReference>
<dbReference type="InterPro" id="IPR015168">
    <property type="entry name" value="SsuA/THI5"/>
</dbReference>
<dbReference type="Gene3D" id="3.30.450.20">
    <property type="entry name" value="PAS domain"/>
    <property type="match status" value="1"/>
</dbReference>
<keyword evidence="4" id="KW-0732">Signal</keyword>
<dbReference type="EC" id="2.7.7.65" evidence="1"/>
<accession>A0ABX0WI45</accession>
<dbReference type="PANTHER" id="PTHR45138">
    <property type="entry name" value="REGULATORY COMPONENTS OF SENSORY TRANSDUCTION SYSTEM"/>
    <property type="match status" value="1"/>
</dbReference>
<sequence>MRPCFDWRRGGRWLALLCACGALLAPHAFAGAPTAPAEKGSGAAAATPMVSESTSDAATLTPVTLQLKWQHQFQFAGYYAAAARGYYRDVGLDVRFQEADGKHDPTDAVFEGRAEFGVGNSDLLLRFARGQKPVVLAVIFQHSPLAMMMLDPSGVGSLHSIAGRPVMIEPAAAELFAYLRREGLAPGSFTLVPHGFHPDDLRSGKVEAMSVYSTDEPFLLTQSQTPFALYSPRTSGIDFYGDNLFTTEQMVNERPAVVAAFRQASLRGWHYAMEHQEEIIDLILQKYSQRKSRDHLRYEAAHMAPLVQPGPVDIGYTYPGRWQHIADIYAELGMLPPGISLDGLLYEPDAWHISRWMTWMMFGLLGAVLSALLFSLQIFHNNRRLATEASLRRQIEASLQLSERRYRTIYEEAPLAFILLDRGAHVAGWNSNAERIFGWNAGEMLGRSIERMVIPEDMPKVREVLDQVLIGGGVRHSVNHNLTRDGRVIVCEWSNSQEINADGEVIGVLCLAQDATERFRMREELEGANQSLRTQIAQIQALQSQLLEQTLRDPLTGVFNRRYLEETRPREFARAQREGYAIAFLFLDIDRFKQINDELGHEVGDDALRQVAALLLAHARTEDIVCRFGGDEFIVLLPNMAQAAALARARQICAACAELTLGSGEGATALSVSIGVALYPEHGQTDAELARAADLALYAAKSGGRNRVALARTDSRTPTPGDA</sequence>
<dbReference type="Pfam" id="PF00989">
    <property type="entry name" value="PAS"/>
    <property type="match status" value="1"/>
</dbReference>
<reference evidence="9" key="1">
    <citation type="submission" date="2020-03" db="EMBL/GenBank/DDBJ databases">
        <title>Whole-genome sequence of the purple nonsulfur bacterium Rhodocyclus tenuis DSM112.</title>
        <authorList>
            <person name="Kyndt J.A."/>
            <person name="Meyer T.E."/>
        </authorList>
    </citation>
    <scope>NUCLEOTIDE SEQUENCE [LARGE SCALE GENOMIC DNA]</scope>
    <source>
        <strain evidence="9">DSM 112</strain>
    </source>
</reference>
<comment type="caution">
    <text evidence="8">The sequence shown here is derived from an EMBL/GenBank/DDBJ whole genome shotgun (WGS) entry which is preliminary data.</text>
</comment>
<dbReference type="PANTHER" id="PTHR45138:SF9">
    <property type="entry name" value="DIGUANYLATE CYCLASE DGCM-RELATED"/>
    <property type="match status" value="1"/>
</dbReference>
<protein>
    <recommendedName>
        <fullName evidence="1">diguanylate cyclase</fullName>
        <ecNumber evidence="1">2.7.7.65</ecNumber>
    </recommendedName>
</protein>
<feature type="domain" description="GGDEF" evidence="7">
    <location>
        <begin position="580"/>
        <end position="713"/>
    </location>
</feature>
<dbReference type="Gene3D" id="3.40.190.10">
    <property type="entry name" value="Periplasmic binding protein-like II"/>
    <property type="match status" value="2"/>
</dbReference>
<dbReference type="InterPro" id="IPR013767">
    <property type="entry name" value="PAS_fold"/>
</dbReference>
<comment type="catalytic activity">
    <reaction evidence="2">
        <text>2 GTP = 3',3'-c-di-GMP + 2 diphosphate</text>
        <dbReference type="Rhea" id="RHEA:24898"/>
        <dbReference type="ChEBI" id="CHEBI:33019"/>
        <dbReference type="ChEBI" id="CHEBI:37565"/>
        <dbReference type="ChEBI" id="CHEBI:58805"/>
        <dbReference type="EC" id="2.7.7.65"/>
    </reaction>
</comment>
<feature type="chain" id="PRO_5045185284" description="diguanylate cyclase" evidence="4">
    <location>
        <begin position="31"/>
        <end position="723"/>
    </location>
</feature>
<dbReference type="InterPro" id="IPR001610">
    <property type="entry name" value="PAC"/>
</dbReference>
<dbReference type="InterPro" id="IPR000014">
    <property type="entry name" value="PAS"/>
</dbReference>
<name>A0ABX0WI45_9RHOO</name>
<dbReference type="Proteomes" id="UP000720344">
    <property type="component" value="Unassembled WGS sequence"/>
</dbReference>
<dbReference type="SUPFAM" id="SSF53850">
    <property type="entry name" value="Periplasmic binding protein-like II"/>
    <property type="match status" value="1"/>
</dbReference>
<evidence type="ECO:0000259" key="6">
    <source>
        <dbReference type="PROSITE" id="PS50113"/>
    </source>
</evidence>
<proteinExistence type="predicted"/>
<evidence type="ECO:0000259" key="5">
    <source>
        <dbReference type="PROSITE" id="PS50112"/>
    </source>
</evidence>
<dbReference type="NCBIfam" id="TIGR00254">
    <property type="entry name" value="GGDEF"/>
    <property type="match status" value="1"/>
</dbReference>
<feature type="coiled-coil region" evidence="3">
    <location>
        <begin position="522"/>
        <end position="549"/>
    </location>
</feature>
<dbReference type="PROSITE" id="PS50113">
    <property type="entry name" value="PAC"/>
    <property type="match status" value="1"/>
</dbReference>
<dbReference type="PROSITE" id="PS50887">
    <property type="entry name" value="GGDEF"/>
    <property type="match status" value="1"/>
</dbReference>
<dbReference type="InterPro" id="IPR000700">
    <property type="entry name" value="PAS-assoc_C"/>
</dbReference>
<evidence type="ECO:0000256" key="4">
    <source>
        <dbReference type="SAM" id="SignalP"/>
    </source>
</evidence>
<dbReference type="CDD" id="cd00130">
    <property type="entry name" value="PAS"/>
    <property type="match status" value="1"/>
</dbReference>
<dbReference type="InterPro" id="IPR050469">
    <property type="entry name" value="Diguanylate_Cyclase"/>
</dbReference>
<dbReference type="InterPro" id="IPR035965">
    <property type="entry name" value="PAS-like_dom_sf"/>
</dbReference>
<organism evidence="8 9">
    <name type="scientific">Rhodocyclus gracilis</name>
    <dbReference type="NCBI Taxonomy" id="2929842"/>
    <lineage>
        <taxon>Bacteria</taxon>
        <taxon>Pseudomonadati</taxon>
        <taxon>Pseudomonadota</taxon>
        <taxon>Betaproteobacteria</taxon>
        <taxon>Rhodocyclales</taxon>
        <taxon>Rhodocyclaceae</taxon>
        <taxon>Rhodocyclus</taxon>
    </lineage>
</organism>
<dbReference type="Gene3D" id="3.30.70.270">
    <property type="match status" value="1"/>
</dbReference>
<feature type="signal peptide" evidence="4">
    <location>
        <begin position="1"/>
        <end position="30"/>
    </location>
</feature>
<dbReference type="InterPro" id="IPR043128">
    <property type="entry name" value="Rev_trsase/Diguanyl_cyclase"/>
</dbReference>
<dbReference type="SUPFAM" id="SSF55785">
    <property type="entry name" value="PYP-like sensor domain (PAS domain)"/>
    <property type="match status" value="1"/>
</dbReference>
<evidence type="ECO:0000259" key="7">
    <source>
        <dbReference type="PROSITE" id="PS50887"/>
    </source>
</evidence>
<evidence type="ECO:0000256" key="1">
    <source>
        <dbReference type="ARBA" id="ARBA00012528"/>
    </source>
</evidence>
<feature type="domain" description="PAS" evidence="5">
    <location>
        <begin position="402"/>
        <end position="472"/>
    </location>
</feature>
<dbReference type="Pfam" id="PF00990">
    <property type="entry name" value="GGDEF"/>
    <property type="match status" value="1"/>
</dbReference>
<dbReference type="PROSITE" id="PS50112">
    <property type="entry name" value="PAS"/>
    <property type="match status" value="1"/>
</dbReference>
<dbReference type="NCBIfam" id="TIGR00229">
    <property type="entry name" value="sensory_box"/>
    <property type="match status" value="1"/>
</dbReference>
<keyword evidence="9" id="KW-1185">Reference proteome</keyword>
<evidence type="ECO:0000256" key="2">
    <source>
        <dbReference type="ARBA" id="ARBA00034247"/>
    </source>
</evidence>
<gene>
    <name evidence="8" type="ORF">HCX48_08270</name>
</gene>
<dbReference type="SMART" id="SM00091">
    <property type="entry name" value="PAS"/>
    <property type="match status" value="2"/>
</dbReference>
<evidence type="ECO:0000313" key="9">
    <source>
        <dbReference type="Proteomes" id="UP000720344"/>
    </source>
</evidence>
<feature type="domain" description="PAC" evidence="6">
    <location>
        <begin position="472"/>
        <end position="527"/>
    </location>
</feature>
<evidence type="ECO:0000313" key="8">
    <source>
        <dbReference type="EMBL" id="NJA89214.1"/>
    </source>
</evidence>
<dbReference type="EMBL" id="JAATWB010000005">
    <property type="protein sequence ID" value="NJA89214.1"/>
    <property type="molecule type" value="Genomic_DNA"/>
</dbReference>
<dbReference type="InterPro" id="IPR000160">
    <property type="entry name" value="GGDEF_dom"/>
</dbReference>
<dbReference type="SMART" id="SM00267">
    <property type="entry name" value="GGDEF"/>
    <property type="match status" value="1"/>
</dbReference>
<keyword evidence="3" id="KW-0175">Coiled coil</keyword>
<dbReference type="InterPro" id="IPR029787">
    <property type="entry name" value="Nucleotide_cyclase"/>
</dbReference>
<dbReference type="SMART" id="SM00086">
    <property type="entry name" value="PAC"/>
    <property type="match status" value="1"/>
</dbReference>